<evidence type="ECO:0000256" key="1">
    <source>
        <dbReference type="ARBA" id="ARBA00023015"/>
    </source>
</evidence>
<evidence type="ECO:0000256" key="3">
    <source>
        <dbReference type="ARBA" id="ARBA00023163"/>
    </source>
</evidence>
<sequence length="191" mass="20080">MDDLDLRTRNRLATRAAISAAALRLALENGPENVRVTQIAELAGVSPRTYNNHFSSREEAICAVAADRGEQLAAALRARPEAEPLNEALVAAVIEVHTPAEPDRAIIRMIASNPSLRGEYLKAMAAIEPPLAAAIAERSGAGELGAAVLAASVVGATAAATGHWLRLDDGTPYETVLREALQQIGLPGLCF</sequence>
<evidence type="ECO:0000259" key="5">
    <source>
        <dbReference type="PROSITE" id="PS50977"/>
    </source>
</evidence>
<dbReference type="Pfam" id="PF00440">
    <property type="entry name" value="TetR_N"/>
    <property type="match status" value="1"/>
</dbReference>
<accession>A0ABW1AJ97</accession>
<protein>
    <submittedName>
        <fullName evidence="6">TetR/AcrR family transcriptional regulator</fullName>
    </submittedName>
</protein>
<gene>
    <name evidence="6" type="ORF">ACFPZN_54450</name>
</gene>
<dbReference type="PROSITE" id="PS50977">
    <property type="entry name" value="HTH_TETR_2"/>
    <property type="match status" value="1"/>
</dbReference>
<keyword evidence="1" id="KW-0805">Transcription regulation</keyword>
<feature type="domain" description="HTH tetR-type" evidence="5">
    <location>
        <begin position="12"/>
        <end position="72"/>
    </location>
</feature>
<keyword evidence="7" id="KW-1185">Reference proteome</keyword>
<evidence type="ECO:0000256" key="2">
    <source>
        <dbReference type="ARBA" id="ARBA00023125"/>
    </source>
</evidence>
<keyword evidence="3" id="KW-0804">Transcription</keyword>
<dbReference type="SUPFAM" id="SSF46689">
    <property type="entry name" value="Homeodomain-like"/>
    <property type="match status" value="1"/>
</dbReference>
<evidence type="ECO:0000313" key="6">
    <source>
        <dbReference type="EMBL" id="MFC5754676.1"/>
    </source>
</evidence>
<evidence type="ECO:0000256" key="4">
    <source>
        <dbReference type="PROSITE-ProRule" id="PRU00335"/>
    </source>
</evidence>
<dbReference type="PANTHER" id="PTHR30055:SF238">
    <property type="entry name" value="MYCOFACTOCIN BIOSYNTHESIS TRANSCRIPTIONAL REGULATOR MFTR-RELATED"/>
    <property type="match status" value="1"/>
</dbReference>
<proteinExistence type="predicted"/>
<name>A0ABW1AJ97_9ACTN</name>
<keyword evidence="2 4" id="KW-0238">DNA-binding</keyword>
<feature type="DNA-binding region" description="H-T-H motif" evidence="4">
    <location>
        <begin position="35"/>
        <end position="54"/>
    </location>
</feature>
<dbReference type="Gene3D" id="1.10.10.60">
    <property type="entry name" value="Homeodomain-like"/>
    <property type="match status" value="1"/>
</dbReference>
<reference evidence="7" key="1">
    <citation type="journal article" date="2019" name="Int. J. Syst. Evol. Microbiol.">
        <title>The Global Catalogue of Microorganisms (GCM) 10K type strain sequencing project: providing services to taxonomists for standard genome sequencing and annotation.</title>
        <authorList>
            <consortium name="The Broad Institute Genomics Platform"/>
            <consortium name="The Broad Institute Genome Sequencing Center for Infectious Disease"/>
            <person name="Wu L."/>
            <person name="Ma J."/>
        </authorList>
    </citation>
    <scope>NUCLEOTIDE SEQUENCE [LARGE SCALE GENOMIC DNA]</scope>
    <source>
        <strain evidence="7">KCTC 42087</strain>
    </source>
</reference>
<dbReference type="InterPro" id="IPR050109">
    <property type="entry name" value="HTH-type_TetR-like_transc_reg"/>
</dbReference>
<organism evidence="6 7">
    <name type="scientific">Actinomadura rugatobispora</name>
    <dbReference type="NCBI Taxonomy" id="1994"/>
    <lineage>
        <taxon>Bacteria</taxon>
        <taxon>Bacillati</taxon>
        <taxon>Actinomycetota</taxon>
        <taxon>Actinomycetes</taxon>
        <taxon>Streptosporangiales</taxon>
        <taxon>Thermomonosporaceae</taxon>
        <taxon>Actinomadura</taxon>
    </lineage>
</organism>
<evidence type="ECO:0000313" key="7">
    <source>
        <dbReference type="Proteomes" id="UP001596074"/>
    </source>
</evidence>
<dbReference type="InterPro" id="IPR041347">
    <property type="entry name" value="MftR_C"/>
</dbReference>
<dbReference type="InterPro" id="IPR009057">
    <property type="entry name" value="Homeodomain-like_sf"/>
</dbReference>
<dbReference type="EMBL" id="JBHSON010000171">
    <property type="protein sequence ID" value="MFC5754676.1"/>
    <property type="molecule type" value="Genomic_DNA"/>
</dbReference>
<dbReference type="Proteomes" id="UP001596074">
    <property type="component" value="Unassembled WGS sequence"/>
</dbReference>
<dbReference type="Gene3D" id="1.10.357.10">
    <property type="entry name" value="Tetracycline Repressor, domain 2"/>
    <property type="match status" value="1"/>
</dbReference>
<dbReference type="Pfam" id="PF17754">
    <property type="entry name" value="TetR_C_14"/>
    <property type="match status" value="1"/>
</dbReference>
<dbReference type="RefSeq" id="WP_378293013.1">
    <property type="nucleotide sequence ID" value="NZ_JBHSON010000171.1"/>
</dbReference>
<comment type="caution">
    <text evidence="6">The sequence shown here is derived from an EMBL/GenBank/DDBJ whole genome shotgun (WGS) entry which is preliminary data.</text>
</comment>
<dbReference type="PANTHER" id="PTHR30055">
    <property type="entry name" value="HTH-TYPE TRANSCRIPTIONAL REGULATOR RUTR"/>
    <property type="match status" value="1"/>
</dbReference>
<dbReference type="InterPro" id="IPR001647">
    <property type="entry name" value="HTH_TetR"/>
</dbReference>